<dbReference type="Proteomes" id="UP000789570">
    <property type="component" value="Unassembled WGS sequence"/>
</dbReference>
<accession>A0A9N9AMS3</accession>
<gene>
    <name evidence="1" type="ORF">FCALED_LOCUS5420</name>
</gene>
<dbReference type="EMBL" id="CAJVPQ010001169">
    <property type="protein sequence ID" value="CAG8536266.1"/>
    <property type="molecule type" value="Genomic_DNA"/>
</dbReference>
<keyword evidence="2" id="KW-1185">Reference proteome</keyword>
<dbReference type="OrthoDB" id="25620at2759"/>
<comment type="caution">
    <text evidence="1">The sequence shown here is derived from an EMBL/GenBank/DDBJ whole genome shotgun (WGS) entry which is preliminary data.</text>
</comment>
<evidence type="ECO:0000313" key="2">
    <source>
        <dbReference type="Proteomes" id="UP000789570"/>
    </source>
</evidence>
<proteinExistence type="predicted"/>
<name>A0A9N9AMS3_9GLOM</name>
<reference evidence="1" key="1">
    <citation type="submission" date="2021-06" db="EMBL/GenBank/DDBJ databases">
        <authorList>
            <person name="Kallberg Y."/>
            <person name="Tangrot J."/>
            <person name="Rosling A."/>
        </authorList>
    </citation>
    <scope>NUCLEOTIDE SEQUENCE</scope>
    <source>
        <strain evidence="1">UK204</strain>
    </source>
</reference>
<evidence type="ECO:0000313" key="1">
    <source>
        <dbReference type="EMBL" id="CAG8536266.1"/>
    </source>
</evidence>
<protein>
    <submittedName>
        <fullName evidence="1">13162_t:CDS:1</fullName>
    </submittedName>
</protein>
<organism evidence="1 2">
    <name type="scientific">Funneliformis caledonium</name>
    <dbReference type="NCBI Taxonomy" id="1117310"/>
    <lineage>
        <taxon>Eukaryota</taxon>
        <taxon>Fungi</taxon>
        <taxon>Fungi incertae sedis</taxon>
        <taxon>Mucoromycota</taxon>
        <taxon>Glomeromycotina</taxon>
        <taxon>Glomeromycetes</taxon>
        <taxon>Glomerales</taxon>
        <taxon>Glomeraceae</taxon>
        <taxon>Funneliformis</taxon>
    </lineage>
</organism>
<dbReference type="AlphaFoldDB" id="A0A9N9AMS3"/>
<sequence length="105" mass="12046">MSSELWKLSFEEYINILESMKQDKFIATYDFNLLVRGSRDGFEVLPALRNGFSNAEDSFVFSLDKNTKSFIFSKVIDKEHAIYNENEFGPEFGDGKADLGLFNPI</sequence>